<sequence>MSAGPLRQPQLRPDDLDPEQRTLYDSIVSGPRKGGAFELVDEDGVLQGPFGGFLLSPPVGDALQRLGAAIRYRTSLSGRMRELAILLVAAHHHSGFERHAHEATGTVVGLTAAEMHAIHSGSIPDGLEPAELAVAELTRAMLAGDVDDRLWARCVPELGARTAYELLVLVGYYSTLALQMRVLRTDLPD</sequence>
<comment type="caution">
    <text evidence="2">The sequence shown here is derived from an EMBL/GenBank/DDBJ whole genome shotgun (WGS) entry which is preliminary data.</text>
</comment>
<keyword evidence="2" id="KW-0456">Lyase</keyword>
<dbReference type="InterPro" id="IPR003779">
    <property type="entry name" value="CMD-like"/>
</dbReference>
<dbReference type="Proteomes" id="UP000559182">
    <property type="component" value="Unassembled WGS sequence"/>
</dbReference>
<evidence type="ECO:0000313" key="3">
    <source>
        <dbReference type="Proteomes" id="UP000559182"/>
    </source>
</evidence>
<dbReference type="PANTHER" id="PTHR34846:SF11">
    <property type="entry name" value="4-CARBOXYMUCONOLACTONE DECARBOXYLASE FAMILY PROTEIN (AFU_ORTHOLOGUE AFUA_6G11590)"/>
    <property type="match status" value="1"/>
</dbReference>
<dbReference type="Gene3D" id="1.20.1290.10">
    <property type="entry name" value="AhpD-like"/>
    <property type="match status" value="1"/>
</dbReference>
<dbReference type="InterPro" id="IPR029032">
    <property type="entry name" value="AhpD-like"/>
</dbReference>
<dbReference type="SUPFAM" id="SSF69118">
    <property type="entry name" value="AhpD-like"/>
    <property type="match status" value="1"/>
</dbReference>
<evidence type="ECO:0000259" key="1">
    <source>
        <dbReference type="Pfam" id="PF02627"/>
    </source>
</evidence>
<dbReference type="RefSeq" id="WP_183322241.1">
    <property type="nucleotide sequence ID" value="NZ_JACHVQ010000003.1"/>
</dbReference>
<feature type="domain" description="Carboxymuconolactone decarboxylase-like" evidence="1">
    <location>
        <begin position="57"/>
        <end position="139"/>
    </location>
</feature>
<name>A0A839N7Q0_9MICO</name>
<dbReference type="Pfam" id="PF02627">
    <property type="entry name" value="CMD"/>
    <property type="match status" value="1"/>
</dbReference>
<keyword evidence="3" id="KW-1185">Reference proteome</keyword>
<dbReference type="PANTHER" id="PTHR34846">
    <property type="entry name" value="4-CARBOXYMUCONOLACTONE DECARBOXYLASE FAMILY PROTEIN (AFU_ORTHOLOGUE AFUA_6G11590)"/>
    <property type="match status" value="1"/>
</dbReference>
<protein>
    <submittedName>
        <fullName evidence="2">4-carboxymuconolactone decarboxylase</fullName>
        <ecNumber evidence="2">4.1.1.44</ecNumber>
    </submittedName>
</protein>
<dbReference type="GO" id="GO:0051920">
    <property type="term" value="F:peroxiredoxin activity"/>
    <property type="evidence" value="ECO:0007669"/>
    <property type="project" value="InterPro"/>
</dbReference>
<reference evidence="2 3" key="1">
    <citation type="submission" date="2020-08" db="EMBL/GenBank/DDBJ databases">
        <title>Sequencing the genomes of 1000 actinobacteria strains.</title>
        <authorList>
            <person name="Klenk H.-P."/>
        </authorList>
    </citation>
    <scope>NUCLEOTIDE SEQUENCE [LARGE SCALE GENOMIC DNA]</scope>
    <source>
        <strain evidence="2 3">DSM 105369</strain>
    </source>
</reference>
<dbReference type="EC" id="4.1.1.44" evidence="2"/>
<organism evidence="2 3">
    <name type="scientific">Flexivirga oryzae</name>
    <dbReference type="NCBI Taxonomy" id="1794944"/>
    <lineage>
        <taxon>Bacteria</taxon>
        <taxon>Bacillati</taxon>
        <taxon>Actinomycetota</taxon>
        <taxon>Actinomycetes</taxon>
        <taxon>Micrococcales</taxon>
        <taxon>Dermacoccaceae</taxon>
        <taxon>Flexivirga</taxon>
    </lineage>
</organism>
<dbReference type="AlphaFoldDB" id="A0A839N7Q0"/>
<dbReference type="EMBL" id="JACHVQ010000003">
    <property type="protein sequence ID" value="MBB2893810.1"/>
    <property type="molecule type" value="Genomic_DNA"/>
</dbReference>
<dbReference type="GO" id="GO:0047575">
    <property type="term" value="F:4-carboxymuconolactone decarboxylase activity"/>
    <property type="evidence" value="ECO:0007669"/>
    <property type="project" value="UniProtKB-EC"/>
</dbReference>
<gene>
    <name evidence="2" type="ORF">FHU39_003841</name>
</gene>
<evidence type="ECO:0000313" key="2">
    <source>
        <dbReference type="EMBL" id="MBB2893810.1"/>
    </source>
</evidence>
<proteinExistence type="predicted"/>
<accession>A0A839N7Q0</accession>